<dbReference type="SUPFAM" id="SSF161098">
    <property type="entry name" value="MetI-like"/>
    <property type="match status" value="2"/>
</dbReference>
<dbReference type="PROSITE" id="PS50928">
    <property type="entry name" value="ABC_TM1"/>
    <property type="match status" value="2"/>
</dbReference>
<dbReference type="RefSeq" id="WP_175275327.1">
    <property type="nucleotide sequence ID" value="NZ_CP054836.1"/>
</dbReference>
<dbReference type="AlphaFoldDB" id="A0A6N1V8Y8"/>
<evidence type="ECO:0000256" key="7">
    <source>
        <dbReference type="RuleBase" id="RU363032"/>
    </source>
</evidence>
<keyword evidence="4 7" id="KW-0812">Transmembrane</keyword>
<feature type="transmembrane region" description="Helical" evidence="7">
    <location>
        <begin position="448"/>
        <end position="477"/>
    </location>
</feature>
<keyword evidence="10" id="KW-1185">Reference proteome</keyword>
<name>A0A6N1V8Y8_9HYPH</name>
<keyword evidence="2 7" id="KW-0813">Transport</keyword>
<feature type="transmembrane region" description="Helical" evidence="7">
    <location>
        <begin position="234"/>
        <end position="253"/>
    </location>
</feature>
<evidence type="ECO:0000259" key="8">
    <source>
        <dbReference type="PROSITE" id="PS50928"/>
    </source>
</evidence>
<feature type="transmembrane region" description="Helical" evidence="7">
    <location>
        <begin position="52"/>
        <end position="74"/>
    </location>
</feature>
<evidence type="ECO:0000256" key="6">
    <source>
        <dbReference type="ARBA" id="ARBA00023136"/>
    </source>
</evidence>
<dbReference type="Proteomes" id="UP000509367">
    <property type="component" value="Chromosome"/>
</dbReference>
<dbReference type="FunFam" id="1.10.3720.10:FF:000088">
    <property type="entry name" value="Iron(III) ABC transporter, permease protein"/>
    <property type="match status" value="1"/>
</dbReference>
<feature type="domain" description="ABC transmembrane type-1" evidence="8">
    <location>
        <begin position="325"/>
        <end position="531"/>
    </location>
</feature>
<evidence type="ECO:0000256" key="1">
    <source>
        <dbReference type="ARBA" id="ARBA00004651"/>
    </source>
</evidence>
<dbReference type="GO" id="GO:0005886">
    <property type="term" value="C:plasma membrane"/>
    <property type="evidence" value="ECO:0007669"/>
    <property type="project" value="UniProtKB-SubCell"/>
</dbReference>
<dbReference type="GO" id="GO:0055085">
    <property type="term" value="P:transmembrane transport"/>
    <property type="evidence" value="ECO:0007669"/>
    <property type="project" value="InterPro"/>
</dbReference>
<comment type="similarity">
    <text evidence="7">Belongs to the binding-protein-dependent transport system permease family.</text>
</comment>
<evidence type="ECO:0000256" key="5">
    <source>
        <dbReference type="ARBA" id="ARBA00022989"/>
    </source>
</evidence>
<organism evidence="9 10">
    <name type="scientific">Oricola thermophila</name>
    <dbReference type="NCBI Taxonomy" id="2742145"/>
    <lineage>
        <taxon>Bacteria</taxon>
        <taxon>Pseudomonadati</taxon>
        <taxon>Pseudomonadota</taxon>
        <taxon>Alphaproteobacteria</taxon>
        <taxon>Hyphomicrobiales</taxon>
        <taxon>Ahrensiaceae</taxon>
        <taxon>Oricola</taxon>
    </lineage>
</organism>
<comment type="subcellular location">
    <subcellularLocation>
        <location evidence="1 7">Cell membrane</location>
        <topology evidence="1 7">Multi-pass membrane protein</topology>
    </subcellularLocation>
</comment>
<dbReference type="PANTHER" id="PTHR30183">
    <property type="entry name" value="MOLYBDENUM TRANSPORT SYSTEM PERMEASE PROTEIN MODB"/>
    <property type="match status" value="1"/>
</dbReference>
<feature type="transmembrane region" description="Helical" evidence="7">
    <location>
        <begin position="180"/>
        <end position="202"/>
    </location>
</feature>
<dbReference type="KEGG" id="orm:HTY61_02585"/>
<gene>
    <name evidence="9" type="ORF">HTY61_02585</name>
</gene>
<protein>
    <submittedName>
        <fullName evidence="9">Iron ABC transporter permease</fullName>
    </submittedName>
</protein>
<feature type="transmembrane region" description="Helical" evidence="7">
    <location>
        <begin position="405"/>
        <end position="427"/>
    </location>
</feature>
<dbReference type="EMBL" id="CP054836">
    <property type="protein sequence ID" value="QKV17430.1"/>
    <property type="molecule type" value="Genomic_DNA"/>
</dbReference>
<keyword evidence="5 7" id="KW-1133">Transmembrane helix</keyword>
<evidence type="ECO:0000256" key="2">
    <source>
        <dbReference type="ARBA" id="ARBA00022448"/>
    </source>
</evidence>
<feature type="transmembrane region" description="Helical" evidence="7">
    <location>
        <begin position="283"/>
        <end position="304"/>
    </location>
</feature>
<evidence type="ECO:0000313" key="10">
    <source>
        <dbReference type="Proteomes" id="UP000509367"/>
    </source>
</evidence>
<keyword evidence="6 7" id="KW-0472">Membrane</keyword>
<feature type="transmembrane region" description="Helical" evidence="7">
    <location>
        <begin position="86"/>
        <end position="104"/>
    </location>
</feature>
<evidence type="ECO:0000256" key="3">
    <source>
        <dbReference type="ARBA" id="ARBA00022475"/>
    </source>
</evidence>
<evidence type="ECO:0000313" key="9">
    <source>
        <dbReference type="EMBL" id="QKV17430.1"/>
    </source>
</evidence>
<keyword evidence="3" id="KW-1003">Cell membrane</keyword>
<proteinExistence type="inferred from homology"/>
<feature type="domain" description="ABC transmembrane type-1" evidence="8">
    <location>
        <begin position="48"/>
        <end position="254"/>
    </location>
</feature>
<evidence type="ECO:0000256" key="4">
    <source>
        <dbReference type="ARBA" id="ARBA00022692"/>
    </source>
</evidence>
<sequence>MFHFPLKSLAWVGAGLCIIPITAVGVAAVGGTFETWSALWDTVLPRYIWNTIQLSLMVAIGTAAIGTGAAWLVTMCRFPGSRVLEIVLALPLAFPAYVLAYAYTDLLDHPGAVQTALRAVTGWGPRDYWFPEIRSLPGAALMLIFVLYPYVYLLVRAAFLRQSPTAYFAARTMGHGPWSAFFRVSLPVARPAIAGGTILALMETIADYGTVAHFGVQTFATGIYQAWFSMGDRAAASQLAFCLMLTALFLVVLEARQRGGAKHHQAGNRIEAMTVHRLSGWRAIAAIFACLVPVLAGFVIPIVVLLEMAISSGQNPFAPRYIGFVQNSLTLAAIAAVLTVVGAVIVGYRVRLAPGKAATITKTLSGIGYALPGSVIAVGLLVPFARLDNAVDAFMREHFDISTGLVFTGSIALLVMTYIVRFMAAALSSFDTGMSQIRPNVDAVARTLGATTLVMLVRVHLPLMRASLLTAVLIVFVDTMKELPATLILRPFNFDTLAVQAHRLASDERLAQAAVPSLVIVAFGLLPVILLCRTIARTQQMREPLQPQIPLPIEA</sequence>
<accession>A0A6N1V8Y8</accession>
<reference evidence="9 10" key="1">
    <citation type="submission" date="2020-06" db="EMBL/GenBank/DDBJ databases">
        <title>Oricola thermophila sp. nov. isolated from a tidal sediments.</title>
        <authorList>
            <person name="Kwon K.K."/>
            <person name="Yang S.-H."/>
            <person name="Park M.-J."/>
        </authorList>
    </citation>
    <scope>NUCLEOTIDE SEQUENCE [LARGE SCALE GENOMIC DNA]</scope>
    <source>
        <strain evidence="9 10">MEBiC13590</strain>
    </source>
</reference>
<feature type="transmembrane region" description="Helical" evidence="7">
    <location>
        <begin position="367"/>
        <end position="385"/>
    </location>
</feature>
<dbReference type="Pfam" id="PF00528">
    <property type="entry name" value="BPD_transp_1"/>
    <property type="match status" value="1"/>
</dbReference>
<dbReference type="InterPro" id="IPR035906">
    <property type="entry name" value="MetI-like_sf"/>
</dbReference>
<dbReference type="InterPro" id="IPR000515">
    <property type="entry name" value="MetI-like"/>
</dbReference>
<feature type="transmembrane region" description="Helical" evidence="7">
    <location>
        <begin position="139"/>
        <end position="159"/>
    </location>
</feature>
<feature type="transmembrane region" description="Helical" evidence="7">
    <location>
        <begin position="513"/>
        <end position="532"/>
    </location>
</feature>
<feature type="transmembrane region" description="Helical" evidence="7">
    <location>
        <begin position="324"/>
        <end position="346"/>
    </location>
</feature>
<dbReference type="CDD" id="cd06261">
    <property type="entry name" value="TM_PBP2"/>
    <property type="match status" value="2"/>
</dbReference>
<dbReference type="PANTHER" id="PTHR30183:SF2">
    <property type="entry name" value="IRON UTILIZATION PROTEIN"/>
    <property type="match status" value="1"/>
</dbReference>
<dbReference type="Gene3D" id="1.10.3720.10">
    <property type="entry name" value="MetI-like"/>
    <property type="match status" value="2"/>
</dbReference>